<dbReference type="Gene3D" id="3.40.50.300">
    <property type="entry name" value="P-loop containing nucleotide triphosphate hydrolases"/>
    <property type="match status" value="1"/>
</dbReference>
<dbReference type="PANTHER" id="PTHR30473:SF1">
    <property type="entry name" value="PHOH-LIKE PROTEIN"/>
    <property type="match status" value="1"/>
</dbReference>
<evidence type="ECO:0000259" key="8">
    <source>
        <dbReference type="Pfam" id="PF02562"/>
    </source>
</evidence>
<dbReference type="InterPro" id="IPR051451">
    <property type="entry name" value="PhoH2-like"/>
</dbReference>
<name>A0A7C4LQ96_9PLAN</name>
<evidence type="ECO:0000256" key="7">
    <source>
        <dbReference type="SAM" id="MobiDB-lite"/>
    </source>
</evidence>
<dbReference type="Pfam" id="PF02562">
    <property type="entry name" value="PhoH"/>
    <property type="match status" value="1"/>
</dbReference>
<feature type="compositionally biased region" description="Low complexity" evidence="7">
    <location>
        <begin position="324"/>
        <end position="344"/>
    </location>
</feature>
<evidence type="ECO:0000256" key="2">
    <source>
        <dbReference type="ARBA" id="ARBA00010393"/>
    </source>
</evidence>
<dbReference type="InterPro" id="IPR003714">
    <property type="entry name" value="PhoH"/>
</dbReference>
<dbReference type="AlphaFoldDB" id="A0A7C4LQ96"/>
<comment type="subcellular location">
    <subcellularLocation>
        <location evidence="1">Cytoplasm</location>
    </subcellularLocation>
</comment>
<sequence>MSDGKIRFRSHDDVRSLFGTRDRNLRRLRDVLHLDVVLRGDELHLHGAPAQVERGTAVLTELRGIIERQGFLEDEEFDRILARSQVPADVGNDWIDVFHKARRVTPRSEGQKRYVQAIREHDLVFCAGPAGSGKTYLAVAMAVNALRQERVRKIVLVRPAVEAGEKLGFLPGDMLAKVNPYLRPLLDALGDILDFDQVQRYLDKDVIEIIPLAFMRGRTLNHTFMILDEAQNTTVTQMMMFLTRMGERSKIVVTGDATQTDLPEHVDSGLHDALVRLNRVPGIGIVELTGDDIVRHPLVRRIVAAYDADRRDARLGSLSATRQPLDAAPAPPQAEAAVHASSNS</sequence>
<evidence type="ECO:0000313" key="9">
    <source>
        <dbReference type="EMBL" id="HGT41258.1"/>
    </source>
</evidence>
<feature type="region of interest" description="Disordered" evidence="7">
    <location>
        <begin position="321"/>
        <end position="344"/>
    </location>
</feature>
<evidence type="ECO:0000256" key="5">
    <source>
        <dbReference type="ARBA" id="ARBA00022840"/>
    </source>
</evidence>
<evidence type="ECO:0000256" key="1">
    <source>
        <dbReference type="ARBA" id="ARBA00004496"/>
    </source>
</evidence>
<dbReference type="EMBL" id="DSVQ01000019">
    <property type="protein sequence ID" value="HGT41258.1"/>
    <property type="molecule type" value="Genomic_DNA"/>
</dbReference>
<comment type="caution">
    <text evidence="9">The sequence shown here is derived from an EMBL/GenBank/DDBJ whole genome shotgun (WGS) entry which is preliminary data.</text>
</comment>
<evidence type="ECO:0000256" key="6">
    <source>
        <dbReference type="ARBA" id="ARBA00039970"/>
    </source>
</evidence>
<evidence type="ECO:0000256" key="4">
    <source>
        <dbReference type="ARBA" id="ARBA00022741"/>
    </source>
</evidence>
<reference evidence="9" key="1">
    <citation type="journal article" date="2020" name="mSystems">
        <title>Genome- and Community-Level Interaction Insights into Carbon Utilization and Element Cycling Functions of Hydrothermarchaeota in Hydrothermal Sediment.</title>
        <authorList>
            <person name="Zhou Z."/>
            <person name="Liu Y."/>
            <person name="Xu W."/>
            <person name="Pan J."/>
            <person name="Luo Z.H."/>
            <person name="Li M."/>
        </authorList>
    </citation>
    <scope>NUCLEOTIDE SEQUENCE [LARGE SCALE GENOMIC DNA]</scope>
    <source>
        <strain evidence="9">SpSt-508</strain>
    </source>
</reference>
<dbReference type="SUPFAM" id="SSF52540">
    <property type="entry name" value="P-loop containing nucleoside triphosphate hydrolases"/>
    <property type="match status" value="1"/>
</dbReference>
<protein>
    <recommendedName>
        <fullName evidence="6">PhoH-like protein</fullName>
    </recommendedName>
</protein>
<comment type="similarity">
    <text evidence="2">Belongs to the PhoH family.</text>
</comment>
<accession>A0A7C4LQ96</accession>
<dbReference type="FunFam" id="3.40.50.300:FF:000013">
    <property type="entry name" value="PhoH family ATPase"/>
    <property type="match status" value="1"/>
</dbReference>
<evidence type="ECO:0000256" key="3">
    <source>
        <dbReference type="ARBA" id="ARBA00022490"/>
    </source>
</evidence>
<keyword evidence="5" id="KW-0067">ATP-binding</keyword>
<proteinExistence type="inferred from homology"/>
<keyword evidence="4" id="KW-0547">Nucleotide-binding</keyword>
<dbReference type="PANTHER" id="PTHR30473">
    <property type="entry name" value="PROTEIN PHOH"/>
    <property type="match status" value="1"/>
</dbReference>
<dbReference type="InterPro" id="IPR027417">
    <property type="entry name" value="P-loop_NTPase"/>
</dbReference>
<organism evidence="9">
    <name type="scientific">Schlesneria paludicola</name>
    <dbReference type="NCBI Taxonomy" id="360056"/>
    <lineage>
        <taxon>Bacteria</taxon>
        <taxon>Pseudomonadati</taxon>
        <taxon>Planctomycetota</taxon>
        <taxon>Planctomycetia</taxon>
        <taxon>Planctomycetales</taxon>
        <taxon>Planctomycetaceae</taxon>
        <taxon>Schlesneria</taxon>
    </lineage>
</organism>
<keyword evidence="3" id="KW-0963">Cytoplasm</keyword>
<dbReference type="GO" id="GO:0005524">
    <property type="term" value="F:ATP binding"/>
    <property type="evidence" value="ECO:0007669"/>
    <property type="project" value="UniProtKB-KW"/>
</dbReference>
<dbReference type="GO" id="GO:0005829">
    <property type="term" value="C:cytosol"/>
    <property type="evidence" value="ECO:0007669"/>
    <property type="project" value="TreeGrafter"/>
</dbReference>
<gene>
    <name evidence="9" type="ORF">ENS64_18575</name>
</gene>
<feature type="domain" description="PhoH-like protein" evidence="8">
    <location>
        <begin position="104"/>
        <end position="307"/>
    </location>
</feature>